<dbReference type="Gene3D" id="2.60.120.290">
    <property type="entry name" value="Spermadhesin, CUB domain"/>
    <property type="match status" value="6"/>
</dbReference>
<protein>
    <submittedName>
        <fullName evidence="5">Cubilin</fullName>
    </submittedName>
</protein>
<dbReference type="Proteomes" id="UP000286415">
    <property type="component" value="Unassembled WGS sequence"/>
</dbReference>
<comment type="caution">
    <text evidence="5">The sequence shown here is derived from an EMBL/GenBank/DDBJ whole genome shotgun (WGS) entry which is preliminary data.</text>
</comment>
<dbReference type="PROSITE" id="PS01180">
    <property type="entry name" value="CUB"/>
    <property type="match status" value="6"/>
</dbReference>
<feature type="domain" description="CUB" evidence="4">
    <location>
        <begin position="586"/>
        <end position="694"/>
    </location>
</feature>
<feature type="domain" description="CUB" evidence="4">
    <location>
        <begin position="118"/>
        <end position="231"/>
    </location>
</feature>
<evidence type="ECO:0000256" key="3">
    <source>
        <dbReference type="PROSITE-ProRule" id="PRU00059"/>
    </source>
</evidence>
<proteinExistence type="predicted"/>
<feature type="domain" description="CUB" evidence="4">
    <location>
        <begin position="2"/>
        <end position="116"/>
    </location>
</feature>
<accession>A0A8T1MYV8</accession>
<feature type="domain" description="CUB" evidence="4">
    <location>
        <begin position="245"/>
        <end position="360"/>
    </location>
</feature>
<dbReference type="AlphaFoldDB" id="A0A8T1MYV8"/>
<evidence type="ECO:0000256" key="1">
    <source>
        <dbReference type="ARBA" id="ARBA00022737"/>
    </source>
</evidence>
<dbReference type="OrthoDB" id="6071730at2759"/>
<evidence type="ECO:0000313" key="6">
    <source>
        <dbReference type="Proteomes" id="UP000286415"/>
    </source>
</evidence>
<name>A0A8T1MYV8_CLOSI</name>
<feature type="domain" description="CUB" evidence="4">
    <location>
        <begin position="362"/>
        <end position="472"/>
    </location>
</feature>
<dbReference type="SUPFAM" id="SSF49854">
    <property type="entry name" value="Spermadhesin, CUB domain"/>
    <property type="match status" value="6"/>
</dbReference>
<feature type="non-terminal residue" evidence="5">
    <location>
        <position position="1"/>
    </location>
</feature>
<dbReference type="PANTHER" id="PTHR24251:SF30">
    <property type="entry name" value="MEMBRANE FRIZZLED-RELATED PROTEIN"/>
    <property type="match status" value="1"/>
</dbReference>
<dbReference type="PANTHER" id="PTHR24251">
    <property type="entry name" value="OVOCHYMASE-RELATED"/>
    <property type="match status" value="1"/>
</dbReference>
<evidence type="ECO:0000259" key="4">
    <source>
        <dbReference type="PROSITE" id="PS01180"/>
    </source>
</evidence>
<evidence type="ECO:0000313" key="5">
    <source>
        <dbReference type="EMBL" id="KAG5454052.1"/>
    </source>
</evidence>
<feature type="domain" description="CUB" evidence="4">
    <location>
        <begin position="475"/>
        <end position="584"/>
    </location>
</feature>
<dbReference type="InterPro" id="IPR000859">
    <property type="entry name" value="CUB_dom"/>
</dbReference>
<keyword evidence="2" id="KW-1015">Disulfide bond</keyword>
<dbReference type="SMART" id="SM00042">
    <property type="entry name" value="CUB"/>
    <property type="match status" value="5"/>
</dbReference>
<dbReference type="Pfam" id="PF00431">
    <property type="entry name" value="CUB"/>
    <property type="match status" value="6"/>
</dbReference>
<organism evidence="5 6">
    <name type="scientific">Clonorchis sinensis</name>
    <name type="common">Chinese liver fluke</name>
    <dbReference type="NCBI Taxonomy" id="79923"/>
    <lineage>
        <taxon>Eukaryota</taxon>
        <taxon>Metazoa</taxon>
        <taxon>Spiralia</taxon>
        <taxon>Lophotrochozoa</taxon>
        <taxon>Platyhelminthes</taxon>
        <taxon>Trematoda</taxon>
        <taxon>Digenea</taxon>
        <taxon>Opisthorchiida</taxon>
        <taxon>Opisthorchiata</taxon>
        <taxon>Opisthorchiidae</taxon>
        <taxon>Clonorchis</taxon>
    </lineage>
</organism>
<evidence type="ECO:0000256" key="2">
    <source>
        <dbReference type="ARBA" id="ARBA00023157"/>
    </source>
</evidence>
<reference evidence="5 6" key="2">
    <citation type="journal article" date="2021" name="Genomics">
        <title>High-quality reference genome for Clonorchis sinensis.</title>
        <authorList>
            <person name="Young N.D."/>
            <person name="Stroehlein A.J."/>
            <person name="Kinkar L."/>
            <person name="Wang T."/>
            <person name="Sohn W.M."/>
            <person name="Chang B.C.H."/>
            <person name="Kaur P."/>
            <person name="Weisz D."/>
            <person name="Dudchenko O."/>
            <person name="Aiden E.L."/>
            <person name="Korhonen P.K."/>
            <person name="Gasser R.B."/>
        </authorList>
    </citation>
    <scope>NUCLEOTIDE SEQUENCE [LARGE SCALE GENOMIC DNA]</scope>
    <source>
        <strain evidence="5">Cs-k2</strain>
    </source>
</reference>
<keyword evidence="6" id="KW-1185">Reference proteome</keyword>
<sequence length="699" mass="79105">SCQFEFNDSFSYIESPPGEFVSNHPLRCLWRIRTPNDIQMWLKFREFNVGEKSANCQGSYVSVIDVNGNTENELGKWCDTEGEDAWLMSTGSSLLIRLRTDKSVEGDKFEVTYVSTNCQFDLTQACKYITSPPGEFASNHPLRCLWKIQVPMDFQIRLQFQEFKVGGNDENCETNALHIFSEVSGELAHIAEFCGNKTPREIMFEQKHLTLFLNTNAETTHKMFKATCAPDEFHLEKLPIGTKRTNKNFQRTISLPTGNISFGGKNKLFVKDANWTLKPMDGKRVILSFHSISLGGAIADCKRNYVKVYDGQTAEANLLETYCGTIQPIPIVSSGPHMFIHLRRTDAFKNDRFMAHHTSSNCIHTVSAPSGEIRWTKGEEPETECIWKLQIEQDAPIDLRFQKLLMSNQEDKCADGFIQVYDGTSADSPSLENLCGNVYPRSIESVGNQMTIHFRVDPKVTHQQFEATYESMDRCHRYQAPSGSFKWLSTRLFPETCTWAIQPRSERSVFLRFSSFRVGGAKETCEGNRLEVYDGDSTTCCLLKSYCGRQTELVFLSSKTQMDLKLFNLKYRFGDQFIAEYETPECQITKTDASGSFMGPPDNFEGMPHLRCLWKIVPAEDQSVSLQLLNIKIGCKQGVVKVYRGTSGQLKEVGSYCDALEDQTIESTDTGLTVYLSTNVPAPPHIFEGTYTIGPGRNE</sequence>
<dbReference type="CDD" id="cd00041">
    <property type="entry name" value="CUB"/>
    <property type="match status" value="5"/>
</dbReference>
<dbReference type="InterPro" id="IPR035914">
    <property type="entry name" value="Sperma_CUB_dom_sf"/>
</dbReference>
<gene>
    <name evidence="5" type="ORF">CSKR_201904</name>
</gene>
<reference evidence="5 6" key="1">
    <citation type="journal article" date="2018" name="Biotechnol. Adv.">
        <title>Improved genomic resources and new bioinformatic workflow for the carcinogenic parasite Clonorchis sinensis: Biotechnological implications.</title>
        <authorList>
            <person name="Wang D."/>
            <person name="Korhonen P.K."/>
            <person name="Gasser R.B."/>
            <person name="Young N.D."/>
        </authorList>
    </citation>
    <scope>NUCLEOTIDE SEQUENCE [LARGE SCALE GENOMIC DNA]</scope>
    <source>
        <strain evidence="5">Cs-k2</strain>
    </source>
</reference>
<comment type="caution">
    <text evidence="3">Lacks conserved residue(s) required for the propagation of feature annotation.</text>
</comment>
<dbReference type="EMBL" id="NIRI02000010">
    <property type="protein sequence ID" value="KAG5454052.1"/>
    <property type="molecule type" value="Genomic_DNA"/>
</dbReference>
<keyword evidence="1" id="KW-0677">Repeat</keyword>